<feature type="compositionally biased region" description="Basic and acidic residues" evidence="1">
    <location>
        <begin position="1"/>
        <end position="22"/>
    </location>
</feature>
<evidence type="ECO:0000256" key="1">
    <source>
        <dbReference type="SAM" id="MobiDB-lite"/>
    </source>
</evidence>
<protein>
    <submittedName>
        <fullName evidence="2">Uncharacterized protein</fullName>
    </submittedName>
</protein>
<sequence length="73" mass="8511">MHDMLHDACRIPNDDVSDHDSGPDDMMGECNKVSNHDAHTFYKPLEDAEQELYPGCKRLREYNKKETMLCQKI</sequence>
<reference evidence="2 3" key="1">
    <citation type="submission" date="2024-05" db="EMBL/GenBank/DDBJ databases">
        <title>Haplotype-resolved chromosome-level genome assembly of Huyou (Citrus changshanensis).</title>
        <authorList>
            <person name="Miao C."/>
            <person name="Chen W."/>
            <person name="Wu Y."/>
            <person name="Wang L."/>
            <person name="Zhao S."/>
            <person name="Grierson D."/>
            <person name="Xu C."/>
            <person name="Chen K."/>
        </authorList>
    </citation>
    <scope>NUCLEOTIDE SEQUENCE [LARGE SCALE GENOMIC DNA]</scope>
    <source>
        <strain evidence="2">01-14</strain>
        <tissue evidence="2">Leaf</tissue>
    </source>
</reference>
<comment type="caution">
    <text evidence="2">The sequence shown here is derived from an EMBL/GenBank/DDBJ whole genome shotgun (WGS) entry which is preliminary data.</text>
</comment>
<evidence type="ECO:0000313" key="3">
    <source>
        <dbReference type="Proteomes" id="UP001428341"/>
    </source>
</evidence>
<dbReference type="AlphaFoldDB" id="A0AAP0QC19"/>
<name>A0AAP0QC19_9ROSI</name>
<proteinExistence type="predicted"/>
<gene>
    <name evidence="2" type="ORF">WN944_026061</name>
</gene>
<dbReference type="EMBL" id="JBCGBO010000024">
    <property type="protein sequence ID" value="KAK9182913.1"/>
    <property type="molecule type" value="Genomic_DNA"/>
</dbReference>
<dbReference type="Proteomes" id="UP001428341">
    <property type="component" value="Unassembled WGS sequence"/>
</dbReference>
<accession>A0AAP0QC19</accession>
<feature type="region of interest" description="Disordered" evidence="1">
    <location>
        <begin position="1"/>
        <end position="29"/>
    </location>
</feature>
<keyword evidence="3" id="KW-1185">Reference proteome</keyword>
<evidence type="ECO:0000313" key="2">
    <source>
        <dbReference type="EMBL" id="KAK9182913.1"/>
    </source>
</evidence>
<organism evidence="2 3">
    <name type="scientific">Citrus x changshan-huyou</name>
    <dbReference type="NCBI Taxonomy" id="2935761"/>
    <lineage>
        <taxon>Eukaryota</taxon>
        <taxon>Viridiplantae</taxon>
        <taxon>Streptophyta</taxon>
        <taxon>Embryophyta</taxon>
        <taxon>Tracheophyta</taxon>
        <taxon>Spermatophyta</taxon>
        <taxon>Magnoliopsida</taxon>
        <taxon>eudicotyledons</taxon>
        <taxon>Gunneridae</taxon>
        <taxon>Pentapetalae</taxon>
        <taxon>rosids</taxon>
        <taxon>malvids</taxon>
        <taxon>Sapindales</taxon>
        <taxon>Rutaceae</taxon>
        <taxon>Aurantioideae</taxon>
        <taxon>Citrus</taxon>
    </lineage>
</organism>